<reference evidence="4" key="1">
    <citation type="journal article" date="2019" name="Int. J. Syst. Evol. Microbiol.">
        <title>The Global Catalogue of Microorganisms (GCM) 10K type strain sequencing project: providing services to taxonomists for standard genome sequencing and annotation.</title>
        <authorList>
            <consortium name="The Broad Institute Genomics Platform"/>
            <consortium name="The Broad Institute Genome Sequencing Center for Infectious Disease"/>
            <person name="Wu L."/>
            <person name="Ma J."/>
        </authorList>
    </citation>
    <scope>NUCLEOTIDE SEQUENCE [LARGE SCALE GENOMIC DNA]</scope>
    <source>
        <strain evidence="4">CGMCC 4.7676</strain>
    </source>
</reference>
<evidence type="ECO:0008006" key="5">
    <source>
        <dbReference type="Google" id="ProtNLM"/>
    </source>
</evidence>
<dbReference type="EMBL" id="JBHRWK010000022">
    <property type="protein sequence ID" value="MFC3451018.1"/>
    <property type="molecule type" value="Genomic_DNA"/>
</dbReference>
<feature type="signal peptide" evidence="2">
    <location>
        <begin position="1"/>
        <end position="25"/>
    </location>
</feature>
<name>A0ABV7NXW1_9PSEU</name>
<dbReference type="Proteomes" id="UP001595645">
    <property type="component" value="Unassembled WGS sequence"/>
</dbReference>
<keyword evidence="4" id="KW-1185">Reference proteome</keyword>
<accession>A0ABV7NXW1</accession>
<feature type="compositionally biased region" description="Low complexity" evidence="1">
    <location>
        <begin position="116"/>
        <end position="142"/>
    </location>
</feature>
<evidence type="ECO:0000256" key="2">
    <source>
        <dbReference type="SAM" id="SignalP"/>
    </source>
</evidence>
<gene>
    <name evidence="3" type="ORF">ACFOSH_16435</name>
</gene>
<proteinExistence type="predicted"/>
<evidence type="ECO:0000313" key="4">
    <source>
        <dbReference type="Proteomes" id="UP001595645"/>
    </source>
</evidence>
<organism evidence="3 4">
    <name type="scientific">Amycolatopsis speibonae</name>
    <dbReference type="NCBI Taxonomy" id="1450224"/>
    <lineage>
        <taxon>Bacteria</taxon>
        <taxon>Bacillati</taxon>
        <taxon>Actinomycetota</taxon>
        <taxon>Actinomycetes</taxon>
        <taxon>Pseudonocardiales</taxon>
        <taxon>Pseudonocardiaceae</taxon>
        <taxon>Amycolatopsis</taxon>
    </lineage>
</organism>
<evidence type="ECO:0000313" key="3">
    <source>
        <dbReference type="EMBL" id="MFC3451018.1"/>
    </source>
</evidence>
<dbReference type="RefSeq" id="WP_378239771.1">
    <property type="nucleotide sequence ID" value="NZ_JBHRWK010000022.1"/>
</dbReference>
<protein>
    <recommendedName>
        <fullName evidence="5">Ig-like domain-containing protein</fullName>
    </recommendedName>
</protein>
<sequence>MLKKAMIGALVFGAAQLAVIAPASAATDPSWGLAPSEVEPGGQIYAETRAAAGGCTPKGPVTSPGLAEPVTWTIGGNFGKYGGYGRAVKTPGKYVATLTCTDGRESTRPFTVIGVPPATTTKPGKPTTSTKPPKSTTAKPKPQVAVKPVGAPQTGGGAFGPMAWDW</sequence>
<evidence type="ECO:0000256" key="1">
    <source>
        <dbReference type="SAM" id="MobiDB-lite"/>
    </source>
</evidence>
<keyword evidence="2" id="KW-0732">Signal</keyword>
<feature type="region of interest" description="Disordered" evidence="1">
    <location>
        <begin position="108"/>
        <end position="156"/>
    </location>
</feature>
<feature type="chain" id="PRO_5046830886" description="Ig-like domain-containing protein" evidence="2">
    <location>
        <begin position="26"/>
        <end position="166"/>
    </location>
</feature>
<comment type="caution">
    <text evidence="3">The sequence shown here is derived from an EMBL/GenBank/DDBJ whole genome shotgun (WGS) entry which is preliminary data.</text>
</comment>